<dbReference type="AlphaFoldDB" id="A0A6J6AX87"/>
<accession>A0A6J6AX87</accession>
<proteinExistence type="predicted"/>
<dbReference type="EMBL" id="CAEZSG010000008">
    <property type="protein sequence ID" value="CAB4531144.1"/>
    <property type="molecule type" value="Genomic_DNA"/>
</dbReference>
<dbReference type="EMBL" id="CAFBLF010000012">
    <property type="protein sequence ID" value="CAB4856348.1"/>
    <property type="molecule type" value="Genomic_DNA"/>
</dbReference>
<organism evidence="2">
    <name type="scientific">freshwater metagenome</name>
    <dbReference type="NCBI Taxonomy" id="449393"/>
    <lineage>
        <taxon>unclassified sequences</taxon>
        <taxon>metagenomes</taxon>
        <taxon>ecological metagenomes</taxon>
    </lineage>
</organism>
<feature type="compositionally biased region" description="Low complexity" evidence="1">
    <location>
        <begin position="374"/>
        <end position="392"/>
    </location>
</feature>
<evidence type="ECO:0000313" key="3">
    <source>
        <dbReference type="EMBL" id="CAB4856348.1"/>
    </source>
</evidence>
<evidence type="ECO:0000256" key="1">
    <source>
        <dbReference type="SAM" id="MobiDB-lite"/>
    </source>
</evidence>
<gene>
    <name evidence="2" type="ORF">UFOPK1413_00105</name>
    <name evidence="3" type="ORF">UFOPK3339_00143</name>
</gene>
<name>A0A6J6AX87_9ZZZZ</name>
<feature type="region of interest" description="Disordered" evidence="1">
    <location>
        <begin position="359"/>
        <end position="392"/>
    </location>
</feature>
<feature type="compositionally biased region" description="Basic and acidic residues" evidence="1">
    <location>
        <begin position="1"/>
        <end position="17"/>
    </location>
</feature>
<feature type="region of interest" description="Disordered" evidence="1">
    <location>
        <begin position="1"/>
        <end position="38"/>
    </location>
</feature>
<sequence>MNKPTDDSLDDRLRRSDPAGPDVKVSLKGLPQPEGAGRNPIRDWWLTTSTRVRRSLVGGVGVAAAASVVVAGTFGTASAPLIVLAGNSGPESMSSQSASVSDSKMMMPYLSYEYVAGDNLSTSTGRGHVYRLDLAGTSESVLRNAANYFGVSGEPQKSQYFDAAWPTYVVGPEDGSAPSVMVSWSGTGSWWYSNPAAYPEQKCLQERRVGKGADSYIECTEYEPSITGLNPDEAETRQLATEFFTAMGVSFESADITVMVDEWSSFASVALFVNGQKTAIEWSISWSGNGELSWAQGNAVTLVDAGEFNTVSDAAAVERLADWRWYGAGPTDYQGGMWMSRSSVDPGFDVLDSDVATGEAVDPTEPAVDPTEEPVPSETTEPVPAETEAPVVEPTEAPIPLPTEPEMPVQTITIDESQSVLLLIWDAAGNAWLVPGVALTGTDSWWQTVITLVEGIIQLPEPMPIEPAEPMPID</sequence>
<evidence type="ECO:0000313" key="2">
    <source>
        <dbReference type="EMBL" id="CAB4531144.1"/>
    </source>
</evidence>
<protein>
    <submittedName>
        <fullName evidence="2">Unannotated protein</fullName>
    </submittedName>
</protein>
<reference evidence="2" key="1">
    <citation type="submission" date="2020-05" db="EMBL/GenBank/DDBJ databases">
        <authorList>
            <person name="Chiriac C."/>
            <person name="Salcher M."/>
            <person name="Ghai R."/>
            <person name="Kavagutti S V."/>
        </authorList>
    </citation>
    <scope>NUCLEOTIDE SEQUENCE</scope>
</reference>